<dbReference type="Pfam" id="PF01266">
    <property type="entry name" value="DAO"/>
    <property type="match status" value="1"/>
</dbReference>
<evidence type="ECO:0000259" key="2">
    <source>
        <dbReference type="Pfam" id="PF01266"/>
    </source>
</evidence>
<organism evidence="3 4">
    <name type="scientific">Lepidopterella palustris CBS 459.81</name>
    <dbReference type="NCBI Taxonomy" id="1314670"/>
    <lineage>
        <taxon>Eukaryota</taxon>
        <taxon>Fungi</taxon>
        <taxon>Dikarya</taxon>
        <taxon>Ascomycota</taxon>
        <taxon>Pezizomycotina</taxon>
        <taxon>Dothideomycetes</taxon>
        <taxon>Pleosporomycetidae</taxon>
        <taxon>Mytilinidiales</taxon>
        <taxon>Argynnaceae</taxon>
        <taxon>Lepidopterella</taxon>
    </lineage>
</organism>
<accession>A0A8E2E7I1</accession>
<dbReference type="AlphaFoldDB" id="A0A8E2E7I1"/>
<evidence type="ECO:0000313" key="3">
    <source>
        <dbReference type="EMBL" id="OCK78777.1"/>
    </source>
</evidence>
<evidence type="ECO:0000313" key="4">
    <source>
        <dbReference type="Proteomes" id="UP000250266"/>
    </source>
</evidence>
<sequence length="531" mass="57384">MDARARLPVPAPHPHPLPSYWHTPRSPLSSHRTSATLPETANTVIIGSGISGAMIAWNLLRQQAQNPSPPAGDIVMLEAREACGGATGRNGGHTKAASYRSYAEHKAQLGPEEALKIVRMEHANILATHAFADEQGIDCEAQQCDTVDIIYDKATFEKGRSAIEMLRADVRPEEREEGGVGAYRMFSVKEAVERFLVGAENANPTIPKTDKEEVCGAFLYPAGRINAYKLTTGVLSRCVELGMSLYTHTPVTLIRPIVHKSTSAPNTDARWELQIADSTVIQARTLILATNGYTAHIMPSLHTLIVPLKGQITAQRPGAESALPTPLPTTYSFIYKSGYEYMIPRPIPGSPTPTQHIIMGGGLARLPASGASEYGTVDDSTLNKSVSNYLRETAVGYFGPSNWGLSPLQPSKSMFGRLKETVLGSFSTAGGSKAKWERDESVVQEWTGIMGATADGLPFVGQVPEEEGLWVSAGFNGHGMVLCLKSAEALAHLVTGGKREDIEWFPKSFLITESRLQNCAGAFQGRTDMKV</sequence>
<dbReference type="SUPFAM" id="SSF51905">
    <property type="entry name" value="FAD/NAD(P)-binding domain"/>
    <property type="match status" value="1"/>
</dbReference>
<reference evidence="3 4" key="1">
    <citation type="journal article" date="2016" name="Nat. Commun.">
        <title>Ectomycorrhizal ecology is imprinted in the genome of the dominant symbiotic fungus Cenococcum geophilum.</title>
        <authorList>
            <consortium name="DOE Joint Genome Institute"/>
            <person name="Peter M."/>
            <person name="Kohler A."/>
            <person name="Ohm R.A."/>
            <person name="Kuo A."/>
            <person name="Krutzmann J."/>
            <person name="Morin E."/>
            <person name="Arend M."/>
            <person name="Barry K.W."/>
            <person name="Binder M."/>
            <person name="Choi C."/>
            <person name="Clum A."/>
            <person name="Copeland A."/>
            <person name="Grisel N."/>
            <person name="Haridas S."/>
            <person name="Kipfer T."/>
            <person name="LaButti K."/>
            <person name="Lindquist E."/>
            <person name="Lipzen A."/>
            <person name="Maire R."/>
            <person name="Meier B."/>
            <person name="Mihaltcheva S."/>
            <person name="Molinier V."/>
            <person name="Murat C."/>
            <person name="Poggeler S."/>
            <person name="Quandt C.A."/>
            <person name="Sperisen C."/>
            <person name="Tritt A."/>
            <person name="Tisserant E."/>
            <person name="Crous P.W."/>
            <person name="Henrissat B."/>
            <person name="Nehls U."/>
            <person name="Egli S."/>
            <person name="Spatafora J.W."/>
            <person name="Grigoriev I.V."/>
            <person name="Martin F.M."/>
        </authorList>
    </citation>
    <scope>NUCLEOTIDE SEQUENCE [LARGE SCALE GENOMIC DNA]</scope>
    <source>
        <strain evidence="3 4">CBS 459.81</strain>
    </source>
</reference>
<name>A0A8E2E7I1_9PEZI</name>
<dbReference type="PANTHER" id="PTHR13847:SF284">
    <property type="entry name" value="FAD DEPENDENT OXIDOREDUCTASE DOMAIN-CONTAINING PROTEIN"/>
    <property type="match status" value="1"/>
</dbReference>
<dbReference type="GO" id="GO:0005737">
    <property type="term" value="C:cytoplasm"/>
    <property type="evidence" value="ECO:0007669"/>
    <property type="project" value="TreeGrafter"/>
</dbReference>
<feature type="region of interest" description="Disordered" evidence="1">
    <location>
        <begin position="1"/>
        <end position="34"/>
    </location>
</feature>
<proteinExistence type="predicted"/>
<dbReference type="OrthoDB" id="429143at2759"/>
<dbReference type="PANTHER" id="PTHR13847">
    <property type="entry name" value="SARCOSINE DEHYDROGENASE-RELATED"/>
    <property type="match status" value="1"/>
</dbReference>
<dbReference type="Gene3D" id="3.30.9.10">
    <property type="entry name" value="D-Amino Acid Oxidase, subunit A, domain 2"/>
    <property type="match status" value="2"/>
</dbReference>
<dbReference type="InterPro" id="IPR036188">
    <property type="entry name" value="FAD/NAD-bd_sf"/>
</dbReference>
<feature type="domain" description="FAD dependent oxidoreductase" evidence="2">
    <location>
        <begin position="44"/>
        <end position="493"/>
    </location>
</feature>
<protein>
    <submittedName>
        <fullName evidence="3">FAD dependent oxidoreductase</fullName>
    </submittedName>
</protein>
<dbReference type="InterPro" id="IPR006076">
    <property type="entry name" value="FAD-dep_OxRdtase"/>
</dbReference>
<dbReference type="Gene3D" id="3.50.50.60">
    <property type="entry name" value="FAD/NAD(P)-binding domain"/>
    <property type="match status" value="2"/>
</dbReference>
<evidence type="ECO:0000256" key="1">
    <source>
        <dbReference type="SAM" id="MobiDB-lite"/>
    </source>
</evidence>
<dbReference type="Proteomes" id="UP000250266">
    <property type="component" value="Unassembled WGS sequence"/>
</dbReference>
<gene>
    <name evidence="3" type="ORF">K432DRAFT_406182</name>
</gene>
<dbReference type="EMBL" id="KV745041">
    <property type="protein sequence ID" value="OCK78777.1"/>
    <property type="molecule type" value="Genomic_DNA"/>
</dbReference>
<keyword evidence="4" id="KW-1185">Reference proteome</keyword>